<protein>
    <submittedName>
        <fullName evidence="6">Lysozyme</fullName>
        <ecNumber evidence="6">3.2.1.17</ecNumber>
    </submittedName>
</protein>
<name>A0A484QZB0_9ZZZZ</name>
<dbReference type="InterPro" id="IPR002196">
    <property type="entry name" value="Glyco_hydro_24"/>
</dbReference>
<dbReference type="EMBL" id="CAADIG010000015">
    <property type="protein sequence ID" value="VFR43562.1"/>
    <property type="molecule type" value="Genomic_DNA"/>
</dbReference>
<dbReference type="AlphaFoldDB" id="A0A484QZB0"/>
<dbReference type="InterPro" id="IPR023346">
    <property type="entry name" value="Lysozyme-like_dom_sf"/>
</dbReference>
<keyword evidence="5 6" id="KW-0326">Glycosidase</keyword>
<accession>A0A484QZB0</accession>
<dbReference type="EC" id="3.2.1.17" evidence="6"/>
<evidence type="ECO:0000256" key="1">
    <source>
        <dbReference type="ARBA" id="ARBA00000632"/>
    </source>
</evidence>
<keyword evidence="2" id="KW-0929">Antimicrobial</keyword>
<evidence type="ECO:0000256" key="5">
    <source>
        <dbReference type="ARBA" id="ARBA00023295"/>
    </source>
</evidence>
<dbReference type="CDD" id="cd16900">
    <property type="entry name" value="endolysin_R21-like"/>
    <property type="match status" value="1"/>
</dbReference>
<comment type="catalytic activity">
    <reaction evidence="1">
        <text>Hydrolysis of (1-&gt;4)-beta-linkages between N-acetylmuramic acid and N-acetyl-D-glucosamine residues in a peptidoglycan and between N-acetyl-D-glucosamine residues in chitodextrins.</text>
        <dbReference type="EC" id="3.2.1.17"/>
    </reaction>
</comment>
<dbReference type="GO" id="GO:0003796">
    <property type="term" value="F:lysozyme activity"/>
    <property type="evidence" value="ECO:0007669"/>
    <property type="project" value="UniProtKB-EC"/>
</dbReference>
<dbReference type="InterPro" id="IPR034690">
    <property type="entry name" value="Endolysin_T4_type"/>
</dbReference>
<dbReference type="PANTHER" id="PTHR38107:SF3">
    <property type="entry name" value="LYSOZYME RRRD-RELATED"/>
    <property type="match status" value="1"/>
</dbReference>
<reference evidence="6" key="1">
    <citation type="submission" date="2019-03" db="EMBL/GenBank/DDBJ databases">
        <authorList>
            <person name="Danneels B."/>
        </authorList>
    </citation>
    <scope>NUCLEOTIDE SEQUENCE</scope>
</reference>
<dbReference type="GO" id="GO:0009253">
    <property type="term" value="P:peptidoglycan catabolic process"/>
    <property type="evidence" value="ECO:0007669"/>
    <property type="project" value="InterPro"/>
</dbReference>
<dbReference type="GO" id="GO:0042742">
    <property type="term" value="P:defense response to bacterium"/>
    <property type="evidence" value="ECO:0007669"/>
    <property type="project" value="UniProtKB-KW"/>
</dbReference>
<evidence type="ECO:0000256" key="4">
    <source>
        <dbReference type="ARBA" id="ARBA00022801"/>
    </source>
</evidence>
<dbReference type="Pfam" id="PF00959">
    <property type="entry name" value="Phage_lysozyme"/>
    <property type="match status" value="1"/>
</dbReference>
<dbReference type="Gene3D" id="1.10.530.40">
    <property type="match status" value="1"/>
</dbReference>
<dbReference type="EMBL" id="CAADID010000003">
    <property type="protein sequence ID" value="VFR58128.1"/>
    <property type="molecule type" value="Genomic_DNA"/>
</dbReference>
<proteinExistence type="inferred from homology"/>
<dbReference type="HAMAP" id="MF_04110">
    <property type="entry name" value="ENDOLYSIN_T4"/>
    <property type="match status" value="1"/>
</dbReference>
<keyword evidence="4 6" id="KW-0378">Hydrolase</keyword>
<dbReference type="GO" id="GO:0016998">
    <property type="term" value="P:cell wall macromolecule catabolic process"/>
    <property type="evidence" value="ECO:0007669"/>
    <property type="project" value="InterPro"/>
</dbReference>
<gene>
    <name evidence="6" type="ORF">ANT2_1649</name>
    <name evidence="7" type="ORF">ANT3_1651</name>
</gene>
<evidence type="ECO:0000256" key="3">
    <source>
        <dbReference type="ARBA" id="ARBA00022638"/>
    </source>
</evidence>
<evidence type="ECO:0000313" key="7">
    <source>
        <dbReference type="EMBL" id="VFR58128.1"/>
    </source>
</evidence>
<dbReference type="SUPFAM" id="SSF53955">
    <property type="entry name" value="Lysozyme-like"/>
    <property type="match status" value="1"/>
</dbReference>
<sequence>MRAEIESALASVTVGDRRRDDPAQDGSAIALAFHRALDATLERLARQQVEPMVQRLSGGMVQRTNQQNHAQTVEAVRRAMGVDIGAFVTNSPAIRTAIDAAALENTALNRESYQTVALYDKDDPHAIMSCLARVLTPEQCDALTRQEVVAALTMVDSSVPRPLPDGIRVALSSFVYNVGPGAYQGSTLLRLLRAGDLRGACNQLTRWVYAGGKKLRGLERRRAAEREICLSGL</sequence>
<organism evidence="6">
    <name type="scientific">plant metagenome</name>
    <dbReference type="NCBI Taxonomy" id="1297885"/>
    <lineage>
        <taxon>unclassified sequences</taxon>
        <taxon>metagenomes</taxon>
        <taxon>organismal metagenomes</taxon>
    </lineage>
</organism>
<evidence type="ECO:0000256" key="2">
    <source>
        <dbReference type="ARBA" id="ARBA00022529"/>
    </source>
</evidence>
<evidence type="ECO:0000313" key="6">
    <source>
        <dbReference type="EMBL" id="VFR43562.1"/>
    </source>
</evidence>
<dbReference type="InterPro" id="IPR023347">
    <property type="entry name" value="Lysozyme_dom_sf"/>
</dbReference>
<dbReference type="InterPro" id="IPR051018">
    <property type="entry name" value="Bacteriophage_GH24"/>
</dbReference>
<dbReference type="PANTHER" id="PTHR38107">
    <property type="match status" value="1"/>
</dbReference>
<keyword evidence="3" id="KW-0081">Bacteriolytic enzyme</keyword>
<dbReference type="GO" id="GO:0031640">
    <property type="term" value="P:killing of cells of another organism"/>
    <property type="evidence" value="ECO:0007669"/>
    <property type="project" value="UniProtKB-KW"/>
</dbReference>